<dbReference type="EMBL" id="CP157940">
    <property type="protein sequence ID" value="XBS54527.1"/>
    <property type="molecule type" value="Genomic_DNA"/>
</dbReference>
<dbReference type="RefSeq" id="WP_349947219.1">
    <property type="nucleotide sequence ID" value="NZ_CP157940.1"/>
</dbReference>
<gene>
    <name evidence="1" type="ORF">ABFV83_01690</name>
</gene>
<dbReference type="AlphaFoldDB" id="A0AAU7PQN5"/>
<reference evidence="1" key="1">
    <citation type="submission" date="2024-06" db="EMBL/GenBank/DDBJ databases">
        <title>Lacrimispora cavernae sp. nov., a novel anaerobe isolated from bat guano pile inside a cave.</title>
        <authorList>
            <person name="Miller S.L."/>
            <person name="Lu N."/>
            <person name="King J."/>
            <person name="Sankaranarayanan K."/>
            <person name="Lawson P.A."/>
        </authorList>
    </citation>
    <scope>NUCLEOTIDE SEQUENCE</scope>
    <source>
        <strain evidence="1">BS-2</strain>
    </source>
</reference>
<sequence length="53" mass="6056">MIKSNFIQVPEHLNYTEADAIQALKSELEKGIESMERGSVYTIEDAWKEIDAI</sequence>
<protein>
    <submittedName>
        <fullName evidence="1">Uncharacterized protein</fullName>
    </submittedName>
</protein>
<evidence type="ECO:0000313" key="1">
    <source>
        <dbReference type="EMBL" id="XBS54527.1"/>
    </source>
</evidence>
<name>A0AAU7PQN5_9FIRM</name>
<accession>A0AAU7PQN5</accession>
<proteinExistence type="predicted"/>
<organism evidence="1">
    <name type="scientific">Lacrimispora sp. BS-2</name>
    <dbReference type="NCBI Taxonomy" id="3151850"/>
    <lineage>
        <taxon>Bacteria</taxon>
        <taxon>Bacillati</taxon>
        <taxon>Bacillota</taxon>
        <taxon>Clostridia</taxon>
        <taxon>Lachnospirales</taxon>
        <taxon>Lachnospiraceae</taxon>
        <taxon>Lacrimispora</taxon>
    </lineage>
</organism>